<keyword evidence="7" id="KW-1185">Reference proteome</keyword>
<accession>A0A101J8N8</accession>
<dbReference type="Pfam" id="PF07731">
    <property type="entry name" value="Cu-oxidase_2"/>
    <property type="match status" value="1"/>
</dbReference>
<dbReference type="PANTHER" id="PTHR48267:SF1">
    <property type="entry name" value="BILIRUBIN OXIDASE"/>
    <property type="match status" value="1"/>
</dbReference>
<evidence type="ECO:0000256" key="3">
    <source>
        <dbReference type="ARBA" id="ARBA00023002"/>
    </source>
</evidence>
<dbReference type="SUPFAM" id="SSF49503">
    <property type="entry name" value="Cupredoxins"/>
    <property type="match status" value="3"/>
</dbReference>
<evidence type="ECO:0000313" key="6">
    <source>
        <dbReference type="EMBL" id="KUL22161.1"/>
    </source>
</evidence>
<evidence type="ECO:0000256" key="2">
    <source>
        <dbReference type="ARBA" id="ARBA00022723"/>
    </source>
</evidence>
<keyword evidence="3" id="KW-0560">Oxidoreductase</keyword>
<dbReference type="PROSITE" id="PS00080">
    <property type="entry name" value="MULTICOPPER_OXIDASE2"/>
    <property type="match status" value="1"/>
</dbReference>
<dbReference type="InterPro" id="IPR011707">
    <property type="entry name" value="Cu-oxidase-like_N"/>
</dbReference>
<evidence type="ECO:0000259" key="5">
    <source>
        <dbReference type="Pfam" id="PF07732"/>
    </source>
</evidence>
<sequence>MTLAALLVVLALAAGGLAAWLYEGALRSNVGDLGFRNRLRVPPLLEPETDRSGRRVFDLTAATGATEFLSGNPTDTWGVNGSYLGPTLRARTGDRVRVHVTNHLDEPTTLHWHGMHLPAAMDGGPHQPIAPGATWSPEWTVTQPAATLWYHAHPAGRTLEQVYRGLAGLFLIDDRVSATSGLPHRYGVDDIPLIVQDKNFTGDGQLDTGRTRFSPIGPLGDEILVNGTHDPYLPVTTRLVRLRLLNASAARTYDFGFTDNRPFAAVASDAGLLPAPYELRRLRLAPSERAEIVVAVSPDDHVVLRSHPTGLGGGALPDRFAGADDSFDILRLQAASRLTGPTALPEQLPAPAPVIPPAGADRRVFTFNHASRINGHAYAPHRIDFSVAPGATEIWELRNGSDNPHVFHVHGVSFTVLSLAGSRPPPHLTGRKDSLLLPAGTAAVIVVRFGTHADPERPYMFHCHLMAHEDHGMMGQYTVTGGRTR</sequence>
<comment type="caution">
    <text evidence="6">The sequence shown here is derived from an EMBL/GenBank/DDBJ whole genome shotgun (WGS) entry which is preliminary data.</text>
</comment>
<dbReference type="RefSeq" id="WP_062713636.1">
    <property type="nucleotide sequence ID" value="NZ_LLZG01000399.1"/>
</dbReference>
<dbReference type="CDD" id="cd04232">
    <property type="entry name" value="CuRO_1_CueO_FtsP"/>
    <property type="match status" value="1"/>
</dbReference>
<feature type="domain" description="Plastocyanin-like" evidence="5">
    <location>
        <begin position="64"/>
        <end position="175"/>
    </location>
</feature>
<reference evidence="7" key="1">
    <citation type="submission" date="2015-10" db="EMBL/GenBank/DDBJ databases">
        <authorList>
            <person name="Ju K.-S."/>
            <person name="Doroghazi J.R."/>
            <person name="Metcalf W.W."/>
        </authorList>
    </citation>
    <scope>NUCLEOTIDE SEQUENCE [LARGE SCALE GENOMIC DNA]</scope>
    <source>
        <strain evidence="7">NRRL 3151</strain>
    </source>
</reference>
<dbReference type="InterPro" id="IPR008972">
    <property type="entry name" value="Cupredoxin"/>
</dbReference>
<dbReference type="GO" id="GO:0016491">
    <property type="term" value="F:oxidoreductase activity"/>
    <property type="evidence" value="ECO:0007669"/>
    <property type="project" value="UniProtKB-KW"/>
</dbReference>
<dbReference type="InterPro" id="IPR045087">
    <property type="entry name" value="Cu-oxidase_fam"/>
</dbReference>
<feature type="domain" description="Plastocyanin-like" evidence="4">
    <location>
        <begin position="368"/>
        <end position="480"/>
    </location>
</feature>
<dbReference type="EMBL" id="LLZG01000399">
    <property type="protein sequence ID" value="KUL22161.1"/>
    <property type="molecule type" value="Genomic_DNA"/>
</dbReference>
<dbReference type="CDD" id="cd13890">
    <property type="entry name" value="CuRO_3_CueO_FtsP"/>
    <property type="match status" value="1"/>
</dbReference>
<dbReference type="Pfam" id="PF07732">
    <property type="entry name" value="Cu-oxidase_3"/>
    <property type="match status" value="1"/>
</dbReference>
<organism evidence="6 7">
    <name type="scientific">Streptomyces regalis</name>
    <dbReference type="NCBI Taxonomy" id="68262"/>
    <lineage>
        <taxon>Bacteria</taxon>
        <taxon>Bacillati</taxon>
        <taxon>Actinomycetota</taxon>
        <taxon>Actinomycetes</taxon>
        <taxon>Kitasatosporales</taxon>
        <taxon>Streptomycetaceae</taxon>
        <taxon>Streptomyces</taxon>
    </lineage>
</organism>
<gene>
    <name evidence="6" type="ORF">ADL12_42745</name>
</gene>
<dbReference type="Proteomes" id="UP000053923">
    <property type="component" value="Unassembled WGS sequence"/>
</dbReference>
<keyword evidence="2" id="KW-0479">Metal-binding</keyword>
<evidence type="ECO:0008006" key="8">
    <source>
        <dbReference type="Google" id="ProtNLM"/>
    </source>
</evidence>
<evidence type="ECO:0000313" key="7">
    <source>
        <dbReference type="Proteomes" id="UP000053923"/>
    </source>
</evidence>
<dbReference type="AlphaFoldDB" id="A0A101J8N8"/>
<protein>
    <recommendedName>
        <fullName evidence="8">Copper oxidase</fullName>
    </recommendedName>
</protein>
<dbReference type="InterPro" id="IPR011706">
    <property type="entry name" value="Cu-oxidase_C"/>
</dbReference>
<evidence type="ECO:0000259" key="4">
    <source>
        <dbReference type="Pfam" id="PF07731"/>
    </source>
</evidence>
<comment type="similarity">
    <text evidence="1">Belongs to the multicopper oxidase family.</text>
</comment>
<dbReference type="PANTHER" id="PTHR48267">
    <property type="entry name" value="CUPREDOXIN SUPERFAMILY PROTEIN"/>
    <property type="match status" value="1"/>
</dbReference>
<name>A0A101J8N8_9ACTN</name>
<dbReference type="GO" id="GO:0005507">
    <property type="term" value="F:copper ion binding"/>
    <property type="evidence" value="ECO:0007669"/>
    <property type="project" value="InterPro"/>
</dbReference>
<evidence type="ECO:0000256" key="1">
    <source>
        <dbReference type="ARBA" id="ARBA00010609"/>
    </source>
</evidence>
<dbReference type="CDD" id="cd13867">
    <property type="entry name" value="CuRO_2_CueO_FtsP"/>
    <property type="match status" value="1"/>
</dbReference>
<dbReference type="Gene3D" id="2.60.40.420">
    <property type="entry name" value="Cupredoxins - blue copper proteins"/>
    <property type="match status" value="3"/>
</dbReference>
<proteinExistence type="inferred from homology"/>
<dbReference type="InterPro" id="IPR002355">
    <property type="entry name" value="Cu_oxidase_Cu_BS"/>
</dbReference>